<keyword evidence="13" id="KW-0560">Oxidoreductase</keyword>
<comment type="catalytic activity">
    <reaction evidence="31">
        <text>(5S,12S)-dihydroxy-(6E,10E,12E,14Z)-eicosatetraenoate + NADP(+) = 12-oxo-(5S)-hydroxy-(6E,8E,10E,14Z)-eicosatetraenoate + NADPH + H(+)</text>
        <dbReference type="Rhea" id="RHEA:51212"/>
        <dbReference type="ChEBI" id="CHEBI:15378"/>
        <dbReference type="ChEBI" id="CHEBI:57783"/>
        <dbReference type="ChEBI" id="CHEBI:58349"/>
        <dbReference type="ChEBI" id="CHEBI:133974"/>
        <dbReference type="ChEBI" id="CHEBI:133975"/>
    </reaction>
    <physiologicalReaction direction="left-to-right" evidence="31">
        <dbReference type="Rhea" id="RHEA:51213"/>
    </physiologicalReaction>
</comment>
<dbReference type="OrthoDB" id="809632at2759"/>
<evidence type="ECO:0000256" key="7">
    <source>
        <dbReference type="ARBA" id="ARBA00022490"/>
    </source>
</evidence>
<dbReference type="InterPro" id="IPR011032">
    <property type="entry name" value="GroES-like_sf"/>
</dbReference>
<evidence type="ECO:0000256" key="22">
    <source>
        <dbReference type="ARBA" id="ARBA00047742"/>
    </source>
</evidence>
<evidence type="ECO:0000256" key="13">
    <source>
        <dbReference type="ARBA" id="ARBA00023002"/>
    </source>
</evidence>
<evidence type="ECO:0000256" key="4">
    <source>
        <dbReference type="ARBA" id="ARBA00011981"/>
    </source>
</evidence>
<dbReference type="RefSeq" id="XP_022083864.1">
    <property type="nucleotide sequence ID" value="XM_022228172.1"/>
</dbReference>
<comment type="catalytic activity">
    <reaction evidence="29">
        <text>20-hydroxy-leukotriene B4 + NADP(+) = 12-oxo-20-hydroxy-leukotriene B4 + NADPH + H(+)</text>
        <dbReference type="Rhea" id="RHEA:51208"/>
        <dbReference type="ChEBI" id="CHEBI:15378"/>
        <dbReference type="ChEBI" id="CHEBI:57460"/>
        <dbReference type="ChEBI" id="CHEBI:57783"/>
        <dbReference type="ChEBI" id="CHEBI:58349"/>
        <dbReference type="ChEBI" id="CHEBI:133346"/>
    </reaction>
    <physiologicalReaction direction="left-to-right" evidence="29">
        <dbReference type="Rhea" id="RHEA:51209"/>
    </physiologicalReaction>
</comment>
<dbReference type="GO" id="GO:0006693">
    <property type="term" value="P:prostaglandin metabolic process"/>
    <property type="evidence" value="ECO:0007669"/>
    <property type="project" value="UniProtKB-KW"/>
</dbReference>
<evidence type="ECO:0000313" key="37">
    <source>
        <dbReference type="RefSeq" id="XP_022083864.1"/>
    </source>
</evidence>
<evidence type="ECO:0000256" key="34">
    <source>
        <dbReference type="ARBA" id="ARBA00049368"/>
    </source>
</evidence>
<comment type="similarity">
    <text evidence="2">Belongs to the NADP-dependent oxidoreductase L4BD family.</text>
</comment>
<evidence type="ECO:0000256" key="16">
    <source>
        <dbReference type="ARBA" id="ARBA00031851"/>
    </source>
</evidence>
<evidence type="ECO:0000256" key="12">
    <source>
        <dbReference type="ARBA" id="ARBA00022990"/>
    </source>
</evidence>
<evidence type="ECO:0000256" key="33">
    <source>
        <dbReference type="ARBA" id="ARBA00049179"/>
    </source>
</evidence>
<comment type="catalytic activity">
    <reaction evidence="30">
        <text>6-trans-leukotriene B4 + NADP(+) = 12-oxo-(5S)-hydroxy-(6E,8E,10E,14Z)-eicosatetraenoate + NADPH + H(+)</text>
        <dbReference type="Rhea" id="RHEA:51204"/>
        <dbReference type="ChEBI" id="CHEBI:15378"/>
        <dbReference type="ChEBI" id="CHEBI:57783"/>
        <dbReference type="ChEBI" id="CHEBI:58349"/>
        <dbReference type="ChEBI" id="CHEBI:90723"/>
        <dbReference type="ChEBI" id="CHEBI:133974"/>
    </reaction>
    <physiologicalReaction direction="left-to-right" evidence="30">
        <dbReference type="Rhea" id="RHEA:51205"/>
    </physiologicalReaction>
</comment>
<evidence type="ECO:0000259" key="35">
    <source>
        <dbReference type="SMART" id="SM00829"/>
    </source>
</evidence>
<evidence type="ECO:0000256" key="24">
    <source>
        <dbReference type="ARBA" id="ARBA00047878"/>
    </source>
</evidence>
<comment type="catalytic activity">
    <reaction evidence="34">
        <text>hexanal + NADP(+) = (E)-hex-2-enal + NADPH + H(+)</text>
        <dbReference type="Rhea" id="RHEA:50776"/>
        <dbReference type="ChEBI" id="CHEBI:15378"/>
        <dbReference type="ChEBI" id="CHEBI:28913"/>
        <dbReference type="ChEBI" id="CHEBI:57783"/>
        <dbReference type="ChEBI" id="CHEBI:58349"/>
        <dbReference type="ChEBI" id="CHEBI:88528"/>
    </reaction>
    <physiologicalReaction direction="right-to-left" evidence="34">
        <dbReference type="Rhea" id="RHEA:50778"/>
    </physiologicalReaction>
</comment>
<evidence type="ECO:0000256" key="10">
    <source>
        <dbReference type="ARBA" id="ARBA00022832"/>
    </source>
</evidence>
<dbReference type="GO" id="GO:0005737">
    <property type="term" value="C:cytoplasm"/>
    <property type="evidence" value="ECO:0007669"/>
    <property type="project" value="UniProtKB-SubCell"/>
</dbReference>
<evidence type="ECO:0000256" key="32">
    <source>
        <dbReference type="ARBA" id="ARBA00049070"/>
    </source>
</evidence>
<evidence type="ECO:0000256" key="11">
    <source>
        <dbReference type="ARBA" id="ARBA00022857"/>
    </source>
</evidence>
<dbReference type="InterPro" id="IPR036291">
    <property type="entry name" value="NAD(P)-bd_dom_sf"/>
</dbReference>
<keyword evidence="9" id="KW-0597">Phosphoprotein</keyword>
<keyword evidence="10" id="KW-0276">Fatty acid metabolism</keyword>
<comment type="catalytic activity">
    <reaction evidence="28">
        <text>4-hydroxynonanal + NADP(+) = (E)-4-hydroxynon-2-enal + NADPH + H(+)</text>
        <dbReference type="Rhea" id="RHEA:64736"/>
        <dbReference type="ChEBI" id="CHEBI:15378"/>
        <dbReference type="ChEBI" id="CHEBI:57783"/>
        <dbReference type="ChEBI" id="CHEBI:58349"/>
        <dbReference type="ChEBI" id="CHEBI:58968"/>
        <dbReference type="ChEBI" id="CHEBI:156112"/>
    </reaction>
    <physiologicalReaction direction="right-to-left" evidence="28">
        <dbReference type="Rhea" id="RHEA:64738"/>
    </physiologicalReaction>
</comment>
<evidence type="ECO:0000256" key="31">
    <source>
        <dbReference type="ARBA" id="ARBA00049068"/>
    </source>
</evidence>
<dbReference type="OMA" id="DKVMGMT"/>
<evidence type="ECO:0000256" key="2">
    <source>
        <dbReference type="ARBA" id="ARBA00010460"/>
    </source>
</evidence>
<keyword evidence="36" id="KW-1185">Reference proteome</keyword>
<evidence type="ECO:0000256" key="6">
    <source>
        <dbReference type="ARBA" id="ARBA00020651"/>
    </source>
</evidence>
<dbReference type="GeneID" id="110975587"/>
<dbReference type="InterPro" id="IPR020843">
    <property type="entry name" value="ER"/>
</dbReference>
<evidence type="ECO:0000256" key="5">
    <source>
        <dbReference type="ARBA" id="ARBA00012410"/>
    </source>
</evidence>
<gene>
    <name evidence="37" type="primary">LOC110975587</name>
</gene>
<dbReference type="KEGG" id="aplc:110975587"/>
<dbReference type="SUPFAM" id="SSF51735">
    <property type="entry name" value="NAD(P)-binding Rossmann-fold domains"/>
    <property type="match status" value="1"/>
</dbReference>
<dbReference type="CDD" id="cd08294">
    <property type="entry name" value="leukotriene_B4_DH_like"/>
    <property type="match status" value="1"/>
</dbReference>
<dbReference type="Proteomes" id="UP000694845">
    <property type="component" value="Unplaced"/>
</dbReference>
<name>A0A8B7XSM2_ACAPL</name>
<keyword evidence="14" id="KW-0443">Lipid metabolism</keyword>
<reference evidence="37" key="1">
    <citation type="submission" date="2025-08" db="UniProtKB">
        <authorList>
            <consortium name="RefSeq"/>
        </authorList>
    </citation>
    <scope>IDENTIFICATION</scope>
</reference>
<dbReference type="Gene3D" id="3.40.50.720">
    <property type="entry name" value="NAD(P)-binding Rossmann-like Domain"/>
    <property type="match status" value="1"/>
</dbReference>
<dbReference type="GO" id="GO:0047522">
    <property type="term" value="F:15-oxoprostaglandin 13-reductase [NAD(P)+] activity"/>
    <property type="evidence" value="ECO:0007669"/>
    <property type="project" value="UniProtKB-EC"/>
</dbReference>
<comment type="subcellular location">
    <subcellularLocation>
        <location evidence="1">Cytoplasm</location>
    </subcellularLocation>
</comment>
<evidence type="ECO:0000256" key="17">
    <source>
        <dbReference type="ARBA" id="ARBA00032255"/>
    </source>
</evidence>
<comment type="catalytic activity">
    <reaction evidence="24">
        <text>13,14-dihydro-15-oxo-prostaglandin F1alpha + NADP(+) = 15-oxoprostaglandin F1alpha + NADPH + H(+)</text>
        <dbReference type="Rhea" id="RHEA:50592"/>
        <dbReference type="ChEBI" id="CHEBI:15378"/>
        <dbReference type="ChEBI" id="CHEBI:57783"/>
        <dbReference type="ChEBI" id="CHEBI:58349"/>
        <dbReference type="ChEBI" id="CHEBI:79072"/>
        <dbReference type="ChEBI" id="CHEBI:133411"/>
    </reaction>
    <physiologicalReaction direction="right-to-left" evidence="24">
        <dbReference type="Rhea" id="RHEA:50594"/>
    </physiologicalReaction>
</comment>
<comment type="subunit">
    <text evidence="3">Monomer or homodimer.</text>
</comment>
<organism evidence="36 37">
    <name type="scientific">Acanthaster planci</name>
    <name type="common">Crown-of-thorns starfish</name>
    <dbReference type="NCBI Taxonomy" id="133434"/>
    <lineage>
        <taxon>Eukaryota</taxon>
        <taxon>Metazoa</taxon>
        <taxon>Echinodermata</taxon>
        <taxon>Eleutherozoa</taxon>
        <taxon>Asterozoa</taxon>
        <taxon>Asteroidea</taxon>
        <taxon>Valvatacea</taxon>
        <taxon>Valvatida</taxon>
        <taxon>Acanthasteridae</taxon>
        <taxon>Acanthaster</taxon>
    </lineage>
</organism>
<dbReference type="SMART" id="SM00829">
    <property type="entry name" value="PKS_ER"/>
    <property type="match status" value="1"/>
</dbReference>
<dbReference type="InterPro" id="IPR014190">
    <property type="entry name" value="PTGR1"/>
</dbReference>
<dbReference type="FunFam" id="3.40.50.720:FF:000121">
    <property type="entry name" value="Prostaglandin reductase 2"/>
    <property type="match status" value="1"/>
</dbReference>
<evidence type="ECO:0000256" key="3">
    <source>
        <dbReference type="ARBA" id="ARBA00011852"/>
    </source>
</evidence>
<comment type="catalytic activity">
    <reaction evidence="32">
        <text>13,14-dihydro-15-oxo-prostaglandin E1 + NADP(+) = 15-oxoprostaglandin E1 + NADPH + H(+)</text>
        <dbReference type="Rhea" id="RHEA:50584"/>
        <dbReference type="ChEBI" id="CHEBI:15378"/>
        <dbReference type="ChEBI" id="CHEBI:57401"/>
        <dbReference type="ChEBI" id="CHEBI:57783"/>
        <dbReference type="ChEBI" id="CHEBI:58349"/>
        <dbReference type="ChEBI" id="CHEBI:133408"/>
    </reaction>
    <physiologicalReaction direction="right-to-left" evidence="32">
        <dbReference type="Rhea" id="RHEA:50586"/>
    </physiologicalReaction>
</comment>
<evidence type="ECO:0000256" key="29">
    <source>
        <dbReference type="ARBA" id="ARBA00048591"/>
    </source>
</evidence>
<evidence type="ECO:0000256" key="26">
    <source>
        <dbReference type="ARBA" id="ARBA00048066"/>
    </source>
</evidence>
<evidence type="ECO:0000256" key="8">
    <source>
        <dbReference type="ARBA" id="ARBA00022501"/>
    </source>
</evidence>
<evidence type="ECO:0000256" key="23">
    <source>
        <dbReference type="ARBA" id="ARBA00047871"/>
    </source>
</evidence>
<evidence type="ECO:0000256" key="1">
    <source>
        <dbReference type="ARBA" id="ARBA00004496"/>
    </source>
</evidence>
<evidence type="ECO:0000313" key="36">
    <source>
        <dbReference type="Proteomes" id="UP000694845"/>
    </source>
</evidence>
<evidence type="ECO:0000256" key="15">
    <source>
        <dbReference type="ARBA" id="ARBA00023278"/>
    </source>
</evidence>
<keyword evidence="15" id="KW-0379">Hydroxylation</keyword>
<dbReference type="PANTHER" id="PTHR43205:SF7">
    <property type="entry name" value="PROSTAGLANDIN REDUCTASE 1"/>
    <property type="match status" value="1"/>
</dbReference>
<evidence type="ECO:0000256" key="14">
    <source>
        <dbReference type="ARBA" id="ARBA00023098"/>
    </source>
</evidence>
<protein>
    <recommendedName>
        <fullName evidence="6">Prostaglandin reductase 1</fullName>
        <ecNumber evidence="4">1.3.1.48</ecNumber>
        <ecNumber evidence="5">1.3.1.74</ecNumber>
    </recommendedName>
    <alternativeName>
        <fullName evidence="19">15-oxoprostaglandin 13-reductase</fullName>
    </alternativeName>
    <alternativeName>
        <fullName evidence="17">Dithiolethione-inducible gene 1 protein</fullName>
    </alternativeName>
    <alternativeName>
        <fullName evidence="16">Leukotriene B4 12-hydroxydehydrogenase</fullName>
    </alternativeName>
    <alternativeName>
        <fullName evidence="18">NAD(P)H-dependent alkenal/one oxidoreductase</fullName>
    </alternativeName>
</protein>
<keyword evidence="7" id="KW-0963">Cytoplasm</keyword>
<evidence type="ECO:0000256" key="30">
    <source>
        <dbReference type="ARBA" id="ARBA00048953"/>
    </source>
</evidence>
<dbReference type="AlphaFoldDB" id="A0A8B7XSM2"/>
<comment type="catalytic activity">
    <reaction evidence="33">
        <text>an n-alkanal + NADP(+) = an alk-2-enal + NADPH + H(+)</text>
        <dbReference type="Rhea" id="RHEA:13737"/>
        <dbReference type="ChEBI" id="CHEBI:12834"/>
        <dbReference type="ChEBI" id="CHEBI:13757"/>
        <dbReference type="ChEBI" id="CHEBI:15378"/>
        <dbReference type="ChEBI" id="CHEBI:57783"/>
        <dbReference type="ChEBI" id="CHEBI:58349"/>
        <dbReference type="EC" id="1.3.1.74"/>
    </reaction>
    <physiologicalReaction direction="right-to-left" evidence="33">
        <dbReference type="Rhea" id="RHEA:13739"/>
    </physiologicalReaction>
</comment>
<dbReference type="InterPro" id="IPR041694">
    <property type="entry name" value="ADH_N_2"/>
</dbReference>
<dbReference type="InterPro" id="IPR013149">
    <property type="entry name" value="ADH-like_C"/>
</dbReference>
<keyword evidence="8" id="KW-0644">Prostaglandin metabolism</keyword>
<comment type="catalytic activity">
    <reaction evidence="21">
        <text>decanal + NADP(+) = (2E)-decenal + NADPH + H(+)</text>
        <dbReference type="Rhea" id="RHEA:50612"/>
        <dbReference type="ChEBI" id="CHEBI:15378"/>
        <dbReference type="ChEBI" id="CHEBI:31457"/>
        <dbReference type="ChEBI" id="CHEBI:57783"/>
        <dbReference type="ChEBI" id="CHEBI:58349"/>
        <dbReference type="ChEBI" id="CHEBI:133455"/>
    </reaction>
    <physiologicalReaction direction="right-to-left" evidence="21">
        <dbReference type="Rhea" id="RHEA:50614"/>
    </physiologicalReaction>
</comment>
<comment type="catalytic activity">
    <reaction evidence="26">
        <text>nonan-2-one + NADP(+) = (3E)-nonen-2-one + NADPH + H(+)</text>
        <dbReference type="Rhea" id="RHEA:50616"/>
        <dbReference type="ChEBI" id="CHEBI:15378"/>
        <dbReference type="ChEBI" id="CHEBI:57783"/>
        <dbReference type="ChEBI" id="CHEBI:58349"/>
        <dbReference type="ChEBI" id="CHEBI:77927"/>
        <dbReference type="ChEBI" id="CHEBI:133457"/>
    </reaction>
    <physiologicalReaction direction="right-to-left" evidence="26">
        <dbReference type="Rhea" id="RHEA:50618"/>
    </physiologicalReaction>
</comment>
<dbReference type="EC" id="1.3.1.48" evidence="4"/>
<feature type="domain" description="Enoyl reductase (ER)" evidence="35">
    <location>
        <begin position="15"/>
        <end position="325"/>
    </location>
</feature>
<sequence>MTKGRKWVLEQHFQGTPKRSDLKIVEFDLPPITDGSVLLEAVYLSVDPYMRPFSASLPKGSTMIGEQVARVTQSKNPKFPVGTNVLVNAGWVSHSVSDGKDLTKIPPYPEGVPLSLALGTLGMPGMTANYGLVDICEAKAGEVVVVSGAAGAVGNIVGQIGKVKGCKVIGFAGSDAKVAWLKELGFDEAFNYKKIKDLGATLKSVAPDGVNCFFDNVGGEFSSTVLENMALFGRIACCGSISTYNNTKPLMLPATHIHLITKQIKMQGFVIFSQRDRYPEWVQRNIQWIKEGKLKYKEHVTKGFDKMFDAFMELFSGENTGKAVVEV</sequence>
<keyword evidence="12" id="KW-0007">Acetylation</keyword>
<evidence type="ECO:0000256" key="20">
    <source>
        <dbReference type="ARBA" id="ARBA00047461"/>
    </source>
</evidence>
<dbReference type="SUPFAM" id="SSF50129">
    <property type="entry name" value="GroES-like"/>
    <property type="match status" value="2"/>
</dbReference>
<dbReference type="Gene3D" id="3.90.180.10">
    <property type="entry name" value="Medium-chain alcohol dehydrogenases, catalytic domain"/>
    <property type="match status" value="1"/>
</dbReference>
<comment type="catalytic activity">
    <reaction evidence="27">
        <text>13,14-dihydro-15-oxo-PGF2alpha + NADP(+) = 15-oxoprostaglandin F2alpha + NADPH + H(+)</text>
        <dbReference type="Rhea" id="RHEA:50588"/>
        <dbReference type="ChEBI" id="CHEBI:15378"/>
        <dbReference type="ChEBI" id="CHEBI:57783"/>
        <dbReference type="ChEBI" id="CHEBI:58349"/>
        <dbReference type="ChEBI" id="CHEBI:133374"/>
        <dbReference type="ChEBI" id="CHEBI:133409"/>
    </reaction>
    <physiologicalReaction direction="right-to-left" evidence="27">
        <dbReference type="Rhea" id="RHEA:50590"/>
    </physiologicalReaction>
</comment>
<comment type="catalytic activity">
    <reaction evidence="22">
        <text>pentan-2-one + NADP(+) = (E)-pent-3-en-2-one + NADPH + H(+)</text>
        <dbReference type="Rhea" id="RHEA:50788"/>
        <dbReference type="ChEBI" id="CHEBI:15378"/>
        <dbReference type="ChEBI" id="CHEBI:16472"/>
        <dbReference type="ChEBI" id="CHEBI:57783"/>
        <dbReference type="ChEBI" id="CHEBI:58349"/>
        <dbReference type="ChEBI" id="CHEBI:145276"/>
    </reaction>
    <physiologicalReaction direction="right-to-left" evidence="22">
        <dbReference type="Rhea" id="RHEA:50790"/>
    </physiologicalReaction>
</comment>
<comment type="catalytic activity">
    <reaction evidence="20">
        <text>octanal + NADP(+) = (2E)-octenal + NADPH + H(+)</text>
        <dbReference type="Rhea" id="RHEA:50780"/>
        <dbReference type="ChEBI" id="CHEBI:15378"/>
        <dbReference type="ChEBI" id="CHEBI:17935"/>
        <dbReference type="ChEBI" id="CHEBI:57783"/>
        <dbReference type="ChEBI" id="CHEBI:58349"/>
        <dbReference type="ChEBI" id="CHEBI:61748"/>
    </reaction>
    <physiologicalReaction direction="right-to-left" evidence="20">
        <dbReference type="Rhea" id="RHEA:50782"/>
    </physiologicalReaction>
</comment>
<evidence type="ECO:0000256" key="27">
    <source>
        <dbReference type="ARBA" id="ARBA00048290"/>
    </source>
</evidence>
<proteinExistence type="inferred from homology"/>
<comment type="catalytic activity">
    <reaction evidence="23">
        <text>leukotriene B4 + NADP(+) = 12-oxo-leukotriene B4 + NADPH + H(+)</text>
        <dbReference type="Rhea" id="RHEA:50608"/>
        <dbReference type="ChEBI" id="CHEBI:15378"/>
        <dbReference type="ChEBI" id="CHEBI:57461"/>
        <dbReference type="ChEBI" id="CHEBI:57783"/>
        <dbReference type="ChEBI" id="CHEBI:58349"/>
        <dbReference type="ChEBI" id="CHEBI:133309"/>
    </reaction>
    <physiologicalReaction direction="left-to-right" evidence="23">
        <dbReference type="Rhea" id="RHEA:50609"/>
    </physiologicalReaction>
</comment>
<comment type="catalytic activity">
    <reaction evidence="25">
        <text>dodecanal + NADP(+) = (2E)-dodecenal + NADPH + H(+)</text>
        <dbReference type="Rhea" id="RHEA:50784"/>
        <dbReference type="ChEBI" id="CHEBI:15378"/>
        <dbReference type="ChEBI" id="CHEBI:27836"/>
        <dbReference type="ChEBI" id="CHEBI:57783"/>
        <dbReference type="ChEBI" id="CHEBI:58349"/>
        <dbReference type="ChEBI" id="CHEBI:133741"/>
    </reaction>
    <physiologicalReaction direction="right-to-left" evidence="25">
        <dbReference type="Rhea" id="RHEA:50786"/>
    </physiologicalReaction>
</comment>
<dbReference type="Pfam" id="PF16884">
    <property type="entry name" value="ADH_N_2"/>
    <property type="match status" value="1"/>
</dbReference>
<evidence type="ECO:0000256" key="9">
    <source>
        <dbReference type="ARBA" id="ARBA00022553"/>
    </source>
</evidence>
<accession>A0A8B7XSM2</accession>
<evidence type="ECO:0000256" key="25">
    <source>
        <dbReference type="ARBA" id="ARBA00047903"/>
    </source>
</evidence>
<dbReference type="PANTHER" id="PTHR43205">
    <property type="entry name" value="PROSTAGLANDIN REDUCTASE"/>
    <property type="match status" value="1"/>
</dbReference>
<dbReference type="GO" id="GO:0032440">
    <property type="term" value="F:2-alkenal reductase [NAD(P)H] activity"/>
    <property type="evidence" value="ECO:0007669"/>
    <property type="project" value="UniProtKB-EC"/>
</dbReference>
<evidence type="ECO:0000256" key="21">
    <source>
        <dbReference type="ARBA" id="ARBA00047617"/>
    </source>
</evidence>
<dbReference type="Pfam" id="PF00107">
    <property type="entry name" value="ADH_zinc_N"/>
    <property type="match status" value="1"/>
</dbReference>
<evidence type="ECO:0000256" key="28">
    <source>
        <dbReference type="ARBA" id="ARBA00048387"/>
    </source>
</evidence>
<keyword evidence="11" id="KW-0521">NADP</keyword>
<evidence type="ECO:0000256" key="18">
    <source>
        <dbReference type="ARBA" id="ARBA00032297"/>
    </source>
</evidence>
<dbReference type="InterPro" id="IPR045010">
    <property type="entry name" value="MDR_fam"/>
</dbReference>
<evidence type="ECO:0000256" key="19">
    <source>
        <dbReference type="ARBA" id="ARBA00033119"/>
    </source>
</evidence>
<dbReference type="EC" id="1.3.1.74" evidence="5"/>